<dbReference type="EMBL" id="BAAFGZ010001171">
    <property type="protein sequence ID" value="GAB0139259.1"/>
    <property type="molecule type" value="Genomic_DNA"/>
</dbReference>
<dbReference type="SUPFAM" id="SSF52540">
    <property type="entry name" value="P-loop containing nucleoside triphosphate hydrolases"/>
    <property type="match status" value="1"/>
</dbReference>
<sequence>RLASDLQLACVTADYLASKNAGDVVFLQDLEDTIPKSGLVVTYAGWISAYWLSNGKVDFPECYMLHDEAHESGAATAMMRRLAPTIKNLRSYAMMSATFSPLGSKPMEADGSVQECLYMADSFKDPWSVEEDDAPWAITAMEGHTLLIEDDDVRAAELMQAYKLGNVNCYRWHSRMSTATLRADLKVLNKSSGRNMVIVADSTFRSGYTLPVGTIIDSGFVRRCVVDEHGRAILRSRDIFEIEAVQTRCRGGRLAGLSSVYWRPKKELRKVICDMEQTDVEAFVYMCRLLNYSLDDAGFDAKLKIGNIPKNVFSSLTGEEPLAAIPPSHCASISDVRATEKKTVESDKKAKEAAKMTEDEDEFLEQFRQGMAGLRGMTEEVRQSTSQIGAYDESNLNGYSEGAHRENSGGWSLCG</sequence>
<feature type="non-terminal residue" evidence="1">
    <location>
        <position position="1"/>
    </location>
</feature>
<dbReference type="Proteomes" id="UP001562357">
    <property type="component" value="Unassembled WGS sequence"/>
</dbReference>
<dbReference type="Gene3D" id="3.40.50.300">
    <property type="entry name" value="P-loop containing nucleotide triphosphate hydrolases"/>
    <property type="match status" value="1"/>
</dbReference>
<keyword evidence="2" id="KW-1185">Reference proteome</keyword>
<evidence type="ECO:0000313" key="2">
    <source>
        <dbReference type="Proteomes" id="UP001562357"/>
    </source>
</evidence>
<dbReference type="InterPro" id="IPR027417">
    <property type="entry name" value="P-loop_NTPase"/>
</dbReference>
<proteinExistence type="predicted"/>
<reference evidence="2" key="1">
    <citation type="submission" date="2024-06" db="EMBL/GenBank/DDBJ databases">
        <title>Draft Genome Sequences of Epichloe bromicola Strains Isolated from Elymus ciliaris.</title>
        <authorList>
            <consortium name="Epichloe bromicola genome sequencing consortium"/>
            <person name="Miura A."/>
            <person name="Imano S."/>
            <person name="Ashida A."/>
            <person name="Sato I."/>
            <person name="Chiba S."/>
            <person name="Tanaka A."/>
            <person name="Camagna M."/>
            <person name="Takemoto D."/>
        </authorList>
    </citation>
    <scope>NUCLEOTIDE SEQUENCE [LARGE SCALE GENOMIC DNA]</scope>
    <source>
        <strain evidence="2">DP</strain>
    </source>
</reference>
<comment type="caution">
    <text evidence="1">The sequence shown here is derived from an EMBL/GenBank/DDBJ whole genome shotgun (WGS) entry which is preliminary data.</text>
</comment>
<organism evidence="1 2">
    <name type="scientific">Epichloe bromicola</name>
    <dbReference type="NCBI Taxonomy" id="79588"/>
    <lineage>
        <taxon>Eukaryota</taxon>
        <taxon>Fungi</taxon>
        <taxon>Dikarya</taxon>
        <taxon>Ascomycota</taxon>
        <taxon>Pezizomycotina</taxon>
        <taxon>Sordariomycetes</taxon>
        <taxon>Hypocreomycetidae</taxon>
        <taxon>Hypocreales</taxon>
        <taxon>Clavicipitaceae</taxon>
        <taxon>Epichloe</taxon>
    </lineage>
</organism>
<name>A0ABQ0D0L8_9HYPO</name>
<evidence type="ECO:0000313" key="1">
    <source>
        <dbReference type="EMBL" id="GAB0139259.1"/>
    </source>
</evidence>
<protein>
    <submittedName>
        <fullName evidence="1">Uncharacterized protein</fullName>
    </submittedName>
</protein>
<accession>A0ABQ0D0L8</accession>
<gene>
    <name evidence="1" type="primary">g7470</name>
    <name evidence="1" type="ORF">EsDP_00007470</name>
</gene>